<evidence type="ECO:0000259" key="1">
    <source>
        <dbReference type="PROSITE" id="PS51186"/>
    </source>
</evidence>
<dbReference type="InterPro" id="IPR000182">
    <property type="entry name" value="GNAT_dom"/>
</dbReference>
<dbReference type="RefSeq" id="WP_373971861.1">
    <property type="nucleotide sequence ID" value="NZ_JBHDLJ010000006.1"/>
</dbReference>
<dbReference type="Gene3D" id="3.40.630.30">
    <property type="match status" value="1"/>
</dbReference>
<evidence type="ECO:0000313" key="2">
    <source>
        <dbReference type="EMBL" id="MFB0834685.1"/>
    </source>
</evidence>
<gene>
    <name evidence="2" type="ORF">ACETWP_08805</name>
</gene>
<proteinExistence type="predicted"/>
<dbReference type="PROSITE" id="PS51186">
    <property type="entry name" value="GNAT"/>
    <property type="match status" value="1"/>
</dbReference>
<reference evidence="2 3" key="1">
    <citation type="submission" date="2024-09" db="EMBL/GenBank/DDBJ databases">
        <authorList>
            <person name="Salinas-Garcia M.A."/>
            <person name="Prieme A."/>
        </authorList>
    </citation>
    <scope>NUCLEOTIDE SEQUENCE [LARGE SCALE GENOMIC DNA]</scope>
    <source>
        <strain evidence="2 3">DSM 21081</strain>
    </source>
</reference>
<dbReference type="SUPFAM" id="SSF55729">
    <property type="entry name" value="Acyl-CoA N-acyltransferases (Nat)"/>
    <property type="match status" value="1"/>
</dbReference>
<dbReference type="PANTHER" id="PTHR39173">
    <property type="entry name" value="ACETYLTRANSFERASE"/>
    <property type="match status" value="1"/>
</dbReference>
<organism evidence="2 3">
    <name type="scientific">Arthrobacter halodurans</name>
    <dbReference type="NCBI Taxonomy" id="516699"/>
    <lineage>
        <taxon>Bacteria</taxon>
        <taxon>Bacillati</taxon>
        <taxon>Actinomycetota</taxon>
        <taxon>Actinomycetes</taxon>
        <taxon>Micrococcales</taxon>
        <taxon>Micrococcaceae</taxon>
        <taxon>Arthrobacter</taxon>
    </lineage>
</organism>
<dbReference type="InterPro" id="IPR016181">
    <property type="entry name" value="Acyl_CoA_acyltransferase"/>
</dbReference>
<protein>
    <submittedName>
        <fullName evidence="2">GNAT family N-acetyltransferase</fullName>
    </submittedName>
</protein>
<sequence length="178" mass="18939">MLIGPSADRLVLRPPRPGDRDEALAAHAELAAEGFDFLLGYDDGMAWGEYLELLAAQERGARLPRRLVPHTFLLAESAGRVVGRVSVRHELNAALAAIGGHIGYAVRPADRRRGHARAILRGALEAAAGFGIAEALVTCDEGNAGSVRTIEGAGGVLEDSVELAPGFRTLRYWIPTPI</sequence>
<dbReference type="CDD" id="cd04301">
    <property type="entry name" value="NAT_SF"/>
    <property type="match status" value="1"/>
</dbReference>
<dbReference type="PANTHER" id="PTHR39173:SF1">
    <property type="entry name" value="ACETYLTRANSFERASE"/>
    <property type="match status" value="1"/>
</dbReference>
<dbReference type="Pfam" id="PF13302">
    <property type="entry name" value="Acetyltransf_3"/>
    <property type="match status" value="1"/>
</dbReference>
<accession>A0ABV4UPP5</accession>
<name>A0ABV4UPP5_9MICC</name>
<keyword evidence="3" id="KW-1185">Reference proteome</keyword>
<dbReference type="EMBL" id="JBHDLJ010000006">
    <property type="protein sequence ID" value="MFB0834685.1"/>
    <property type="molecule type" value="Genomic_DNA"/>
</dbReference>
<dbReference type="Proteomes" id="UP001575652">
    <property type="component" value="Unassembled WGS sequence"/>
</dbReference>
<evidence type="ECO:0000313" key="3">
    <source>
        <dbReference type="Proteomes" id="UP001575652"/>
    </source>
</evidence>
<feature type="domain" description="N-acetyltransferase" evidence="1">
    <location>
        <begin position="10"/>
        <end position="177"/>
    </location>
</feature>
<comment type="caution">
    <text evidence="2">The sequence shown here is derived from an EMBL/GenBank/DDBJ whole genome shotgun (WGS) entry which is preliminary data.</text>
</comment>